<name>A0A7M5V404_9CNID</name>
<dbReference type="Proteomes" id="UP000594262">
    <property type="component" value="Unplaced"/>
</dbReference>
<dbReference type="RefSeq" id="XP_066927108.1">
    <property type="nucleotide sequence ID" value="XM_067071007.1"/>
</dbReference>
<reference evidence="10" key="1">
    <citation type="submission" date="2021-01" db="UniProtKB">
        <authorList>
            <consortium name="EnsemblMetazoa"/>
        </authorList>
    </citation>
    <scope>IDENTIFICATION</scope>
</reference>
<dbReference type="GO" id="GO:0016779">
    <property type="term" value="F:nucleotidyltransferase activity"/>
    <property type="evidence" value="ECO:0007669"/>
    <property type="project" value="UniProtKB-KW"/>
</dbReference>
<protein>
    <recommendedName>
        <fullName evidence="9">Mab-21-like HhH/H2TH-like domain-containing protein</fullName>
    </recommendedName>
</protein>
<evidence type="ECO:0000256" key="3">
    <source>
        <dbReference type="ARBA" id="ARBA00022679"/>
    </source>
</evidence>
<proteinExistence type="inferred from homology"/>
<dbReference type="PANTHER" id="PTHR10656:SF42">
    <property type="entry name" value="CYCLIC GMP-AMP SYNTHASE-LIKE PROTEIN-RELATED"/>
    <property type="match status" value="1"/>
</dbReference>
<keyword evidence="7" id="KW-0460">Magnesium</keyword>
<dbReference type="InterPro" id="IPR046906">
    <property type="entry name" value="Mab-21_HhH/H2TH-like"/>
</dbReference>
<dbReference type="GeneID" id="136814459"/>
<keyword evidence="8" id="KW-0732">Signal</keyword>
<keyword evidence="3" id="KW-0808">Transferase</keyword>
<feature type="signal peptide" evidence="8">
    <location>
        <begin position="1"/>
        <end position="20"/>
    </location>
</feature>
<keyword evidence="5" id="KW-0479">Metal-binding</keyword>
<accession>A0A7M5V404</accession>
<evidence type="ECO:0000256" key="2">
    <source>
        <dbReference type="ARBA" id="ARBA00008307"/>
    </source>
</evidence>
<dbReference type="PANTHER" id="PTHR10656">
    <property type="entry name" value="CELL FATE DETERMINING PROTEIN MAB21-RELATED"/>
    <property type="match status" value="1"/>
</dbReference>
<evidence type="ECO:0000313" key="11">
    <source>
        <dbReference type="Proteomes" id="UP000594262"/>
    </source>
</evidence>
<keyword evidence="4" id="KW-0548">Nucleotidyltransferase</keyword>
<sequence length="455" mass="54169">MYKNPIQRILFVFTFHFCIELLTTNSRVNKCLIEEFRQVQQREEILKKVIQSFINMATYESFSDIYEGASLTGSLNQGTFIASFFKENLKYKGSVITRQIDIDCLMNLRLDLKKPRQCLREIKGKPGYVQFLTRCIPDKGTWYVFIEKATKYIRPVMFKSKVKDRLNGAESNTKEKGVQVFFLYHFLKRGIIFKSINVKVSGKTSKSTVKHIFEIQKDEKLYLTTELDYAFMFKVFYRPRVMLNFLARTQYNVSREISEYIYVLSKTSREQKHNINTTEWTYSFSHIENFILNSFSDAKKLVYVIFKSIFSKSLKFLDEEIVTSYIVKTIVLWRFEDSNLIYFDDWLNDTRIWETIDILFTDLQEALKEGFLKEYFIPEINVLKRFDKSLRDNCQKRIKNIRTNLKTILLISEISEARNILEELLLLFYDGQTYQTLEAFVHNLDPPIHHYSLFH</sequence>
<comment type="cofactor">
    <cofactor evidence="1">
        <name>Mg(2+)</name>
        <dbReference type="ChEBI" id="CHEBI:18420"/>
    </cofactor>
</comment>
<comment type="similarity">
    <text evidence="2">Belongs to the mab-21 family.</text>
</comment>
<dbReference type="SMART" id="SM01265">
    <property type="entry name" value="Mab-21"/>
    <property type="match status" value="1"/>
</dbReference>
<dbReference type="Gene3D" id="1.10.1410.40">
    <property type="match status" value="1"/>
</dbReference>
<dbReference type="OrthoDB" id="5977810at2759"/>
<evidence type="ECO:0000313" key="10">
    <source>
        <dbReference type="EnsemblMetazoa" id="CLYHEMP003165.3"/>
    </source>
</evidence>
<dbReference type="GO" id="GO:0005524">
    <property type="term" value="F:ATP binding"/>
    <property type="evidence" value="ECO:0007669"/>
    <property type="project" value="UniProtKB-KW"/>
</dbReference>
<dbReference type="AlphaFoldDB" id="A0A7M5V404"/>
<feature type="chain" id="PRO_5029779145" description="Mab-21-like HhH/H2TH-like domain-containing protein" evidence="8">
    <location>
        <begin position="21"/>
        <end position="455"/>
    </location>
</feature>
<dbReference type="InterPro" id="IPR024810">
    <property type="entry name" value="MAB21L/cGLR"/>
</dbReference>
<evidence type="ECO:0000256" key="4">
    <source>
        <dbReference type="ARBA" id="ARBA00022695"/>
    </source>
</evidence>
<keyword evidence="6" id="KW-0067">ATP-binding</keyword>
<dbReference type="EnsemblMetazoa" id="CLYHEMT003165.3">
    <property type="protein sequence ID" value="CLYHEMP003165.3"/>
    <property type="gene ID" value="CLYHEMG003165"/>
</dbReference>
<evidence type="ECO:0000256" key="8">
    <source>
        <dbReference type="SAM" id="SignalP"/>
    </source>
</evidence>
<keyword evidence="11" id="KW-1185">Reference proteome</keyword>
<dbReference type="GO" id="GO:0046872">
    <property type="term" value="F:metal ion binding"/>
    <property type="evidence" value="ECO:0007669"/>
    <property type="project" value="UniProtKB-KW"/>
</dbReference>
<evidence type="ECO:0000256" key="7">
    <source>
        <dbReference type="ARBA" id="ARBA00022842"/>
    </source>
</evidence>
<dbReference type="Pfam" id="PF20266">
    <property type="entry name" value="Mab-21_C"/>
    <property type="match status" value="1"/>
</dbReference>
<evidence type="ECO:0000256" key="6">
    <source>
        <dbReference type="ARBA" id="ARBA00022840"/>
    </source>
</evidence>
<evidence type="ECO:0000259" key="9">
    <source>
        <dbReference type="Pfam" id="PF20266"/>
    </source>
</evidence>
<evidence type="ECO:0000256" key="5">
    <source>
        <dbReference type="ARBA" id="ARBA00022723"/>
    </source>
</evidence>
<keyword evidence="6" id="KW-0547">Nucleotide-binding</keyword>
<organism evidence="10 11">
    <name type="scientific">Clytia hemisphaerica</name>
    <dbReference type="NCBI Taxonomy" id="252671"/>
    <lineage>
        <taxon>Eukaryota</taxon>
        <taxon>Metazoa</taxon>
        <taxon>Cnidaria</taxon>
        <taxon>Hydrozoa</taxon>
        <taxon>Hydroidolina</taxon>
        <taxon>Leptothecata</taxon>
        <taxon>Obeliida</taxon>
        <taxon>Clytiidae</taxon>
        <taxon>Clytia</taxon>
    </lineage>
</organism>
<evidence type="ECO:0000256" key="1">
    <source>
        <dbReference type="ARBA" id="ARBA00001946"/>
    </source>
</evidence>
<feature type="domain" description="Mab-21-like HhH/H2TH-like" evidence="9">
    <location>
        <begin position="319"/>
        <end position="399"/>
    </location>
</feature>